<sequence length="109" mass="12971">MTMFSSIKVSAFSRLLCKYIVFEHDKNYANEKLPSAKTRPGAVGDWIARARNTDWRPPAKDENLYRQQFKTWYTALQPEWREFEDSEEYRWIRAGGEEKQDWSDLSRSG</sequence>
<dbReference type="OrthoDB" id="3066350at2759"/>
<dbReference type="AlphaFoldDB" id="A0A4S8KIR9"/>
<accession>A0A4S8KIR9</accession>
<name>A0A4S8KIR9_DENBC</name>
<proteinExistence type="predicted"/>
<dbReference type="EMBL" id="ML182297">
    <property type="protein sequence ID" value="THU75352.1"/>
    <property type="molecule type" value="Genomic_DNA"/>
</dbReference>
<evidence type="ECO:0000313" key="2">
    <source>
        <dbReference type="Proteomes" id="UP000297245"/>
    </source>
</evidence>
<reference evidence="1 2" key="1">
    <citation type="journal article" date="2019" name="Nat. Ecol. Evol.">
        <title>Megaphylogeny resolves global patterns of mushroom evolution.</title>
        <authorList>
            <person name="Varga T."/>
            <person name="Krizsan K."/>
            <person name="Foldi C."/>
            <person name="Dima B."/>
            <person name="Sanchez-Garcia M."/>
            <person name="Sanchez-Ramirez S."/>
            <person name="Szollosi G.J."/>
            <person name="Szarkandi J.G."/>
            <person name="Papp V."/>
            <person name="Albert L."/>
            <person name="Andreopoulos W."/>
            <person name="Angelini C."/>
            <person name="Antonin V."/>
            <person name="Barry K.W."/>
            <person name="Bougher N.L."/>
            <person name="Buchanan P."/>
            <person name="Buyck B."/>
            <person name="Bense V."/>
            <person name="Catcheside P."/>
            <person name="Chovatia M."/>
            <person name="Cooper J."/>
            <person name="Damon W."/>
            <person name="Desjardin D."/>
            <person name="Finy P."/>
            <person name="Geml J."/>
            <person name="Haridas S."/>
            <person name="Hughes K."/>
            <person name="Justo A."/>
            <person name="Karasinski D."/>
            <person name="Kautmanova I."/>
            <person name="Kiss B."/>
            <person name="Kocsube S."/>
            <person name="Kotiranta H."/>
            <person name="LaButti K.M."/>
            <person name="Lechner B.E."/>
            <person name="Liimatainen K."/>
            <person name="Lipzen A."/>
            <person name="Lukacs Z."/>
            <person name="Mihaltcheva S."/>
            <person name="Morgado L.N."/>
            <person name="Niskanen T."/>
            <person name="Noordeloos M.E."/>
            <person name="Ohm R.A."/>
            <person name="Ortiz-Santana B."/>
            <person name="Ovrebo C."/>
            <person name="Racz N."/>
            <person name="Riley R."/>
            <person name="Savchenko A."/>
            <person name="Shiryaev A."/>
            <person name="Soop K."/>
            <person name="Spirin V."/>
            <person name="Szebenyi C."/>
            <person name="Tomsovsky M."/>
            <person name="Tulloss R.E."/>
            <person name="Uehling J."/>
            <person name="Grigoriev I.V."/>
            <person name="Vagvolgyi C."/>
            <person name="Papp T."/>
            <person name="Martin F.M."/>
            <person name="Miettinen O."/>
            <person name="Hibbett D.S."/>
            <person name="Nagy L.G."/>
        </authorList>
    </citation>
    <scope>NUCLEOTIDE SEQUENCE [LARGE SCALE GENOMIC DNA]</scope>
    <source>
        <strain evidence="1 2">CBS 962.96</strain>
    </source>
</reference>
<keyword evidence="2" id="KW-1185">Reference proteome</keyword>
<dbReference type="Proteomes" id="UP000297245">
    <property type="component" value="Unassembled WGS sequence"/>
</dbReference>
<gene>
    <name evidence="1" type="ORF">K435DRAFT_880994</name>
</gene>
<evidence type="ECO:0000313" key="1">
    <source>
        <dbReference type="EMBL" id="THU75352.1"/>
    </source>
</evidence>
<organism evidence="1 2">
    <name type="scientific">Dendrothele bispora (strain CBS 962.96)</name>
    <dbReference type="NCBI Taxonomy" id="1314807"/>
    <lineage>
        <taxon>Eukaryota</taxon>
        <taxon>Fungi</taxon>
        <taxon>Dikarya</taxon>
        <taxon>Basidiomycota</taxon>
        <taxon>Agaricomycotina</taxon>
        <taxon>Agaricomycetes</taxon>
        <taxon>Agaricomycetidae</taxon>
        <taxon>Agaricales</taxon>
        <taxon>Agaricales incertae sedis</taxon>
        <taxon>Dendrothele</taxon>
    </lineage>
</organism>
<protein>
    <submittedName>
        <fullName evidence="1">Uncharacterized protein</fullName>
    </submittedName>
</protein>